<keyword evidence="3" id="KW-0804">Transcription</keyword>
<dbReference type="Proteomes" id="UP000077412">
    <property type="component" value="Chromosome"/>
</dbReference>
<keyword evidence="6" id="KW-1185">Reference proteome</keyword>
<accession>A0A1B1Z000</accession>
<evidence type="ECO:0000313" key="5">
    <source>
        <dbReference type="EMBL" id="ANX10782.1"/>
    </source>
</evidence>
<dbReference type="InterPro" id="IPR028082">
    <property type="entry name" value="Peripla_BP_I"/>
</dbReference>
<dbReference type="PRINTS" id="PR00036">
    <property type="entry name" value="HTHLACI"/>
</dbReference>
<dbReference type="EMBL" id="CP016761">
    <property type="protein sequence ID" value="ANX10782.1"/>
    <property type="molecule type" value="Genomic_DNA"/>
</dbReference>
<dbReference type="CDD" id="cd01392">
    <property type="entry name" value="HTH_LacI"/>
    <property type="match status" value="1"/>
</dbReference>
<dbReference type="SMART" id="SM00354">
    <property type="entry name" value="HTH_LACI"/>
    <property type="match status" value="1"/>
</dbReference>
<dbReference type="PANTHER" id="PTHR30146:SF105">
    <property type="entry name" value="CATABOLITE CONTROL PROTEIN B"/>
    <property type="match status" value="1"/>
</dbReference>
<sequence length="320" mass="35978">MANIKDIAKMAGVSVTTVSRVINNYPYVSAEKAEAVRQAMKKCNYQRNINAVHLSKGKTFLVGVVVPFSNHPYFGLLIEGIANAALNNNYKLVLIQTNYEEVKEIEALTMLKDKQIDALIICSRICDWRVIEEFIEYGPIVLCEDAREKNISSTFVDHYKSFSAALNYLHQKGHSRIGYCIGRQSGTNSEQRDAAYKDFLKKNSLTYNPDFIFSGCFNFEDGEKVVTDLVQMKDRPTALLVTSDQVAAGILTCCKEHGIFIPEDLAIMGFDNQPISKVMHITTLEIPLVEVGRKLFFQAMDGETVSHEEIAVELIERETV</sequence>
<protein>
    <submittedName>
        <fullName evidence="5">LacI family transcriptional regulator</fullName>
    </submittedName>
</protein>
<feature type="domain" description="HTH lacI-type" evidence="4">
    <location>
        <begin position="2"/>
        <end position="56"/>
    </location>
</feature>
<evidence type="ECO:0000256" key="2">
    <source>
        <dbReference type="ARBA" id="ARBA00023125"/>
    </source>
</evidence>
<organism evidence="5 6">
    <name type="scientific">Fictibacillus arsenicus</name>
    <dbReference type="NCBI Taxonomy" id="255247"/>
    <lineage>
        <taxon>Bacteria</taxon>
        <taxon>Bacillati</taxon>
        <taxon>Bacillota</taxon>
        <taxon>Bacilli</taxon>
        <taxon>Bacillales</taxon>
        <taxon>Fictibacillaceae</taxon>
        <taxon>Fictibacillus</taxon>
    </lineage>
</organism>
<evidence type="ECO:0000256" key="3">
    <source>
        <dbReference type="ARBA" id="ARBA00023163"/>
    </source>
</evidence>
<dbReference type="Pfam" id="PF13377">
    <property type="entry name" value="Peripla_BP_3"/>
    <property type="match status" value="1"/>
</dbReference>
<dbReference type="InterPro" id="IPR046335">
    <property type="entry name" value="LacI/GalR-like_sensor"/>
</dbReference>
<dbReference type="PROSITE" id="PS50932">
    <property type="entry name" value="HTH_LACI_2"/>
    <property type="match status" value="1"/>
</dbReference>
<dbReference type="OrthoDB" id="9798934at2"/>
<dbReference type="RefSeq" id="WP_066285973.1">
    <property type="nucleotide sequence ID" value="NZ_CP016761.1"/>
</dbReference>
<dbReference type="InterPro" id="IPR010982">
    <property type="entry name" value="Lambda_DNA-bd_dom_sf"/>
</dbReference>
<dbReference type="STRING" id="255247.ABE41_001975"/>
<dbReference type="SUPFAM" id="SSF53822">
    <property type="entry name" value="Periplasmic binding protein-like I"/>
    <property type="match status" value="1"/>
</dbReference>
<dbReference type="Pfam" id="PF00356">
    <property type="entry name" value="LacI"/>
    <property type="match status" value="1"/>
</dbReference>
<dbReference type="GO" id="GO:0003700">
    <property type="term" value="F:DNA-binding transcription factor activity"/>
    <property type="evidence" value="ECO:0007669"/>
    <property type="project" value="TreeGrafter"/>
</dbReference>
<evidence type="ECO:0000259" key="4">
    <source>
        <dbReference type="PROSITE" id="PS50932"/>
    </source>
</evidence>
<keyword evidence="1" id="KW-0805">Transcription regulation</keyword>
<dbReference type="Gene3D" id="1.10.260.40">
    <property type="entry name" value="lambda repressor-like DNA-binding domains"/>
    <property type="match status" value="1"/>
</dbReference>
<proteinExistence type="predicted"/>
<name>A0A1B1Z000_9BACL</name>
<dbReference type="GO" id="GO:0000976">
    <property type="term" value="F:transcription cis-regulatory region binding"/>
    <property type="evidence" value="ECO:0007669"/>
    <property type="project" value="TreeGrafter"/>
</dbReference>
<gene>
    <name evidence="5" type="ORF">ABE41_001975</name>
</gene>
<dbReference type="Gene3D" id="3.40.50.2300">
    <property type="match status" value="2"/>
</dbReference>
<dbReference type="PANTHER" id="PTHR30146">
    <property type="entry name" value="LACI-RELATED TRANSCRIPTIONAL REPRESSOR"/>
    <property type="match status" value="1"/>
</dbReference>
<dbReference type="KEGG" id="far:ABE41_001975"/>
<dbReference type="AlphaFoldDB" id="A0A1B1Z000"/>
<dbReference type="SUPFAM" id="SSF47413">
    <property type="entry name" value="lambda repressor-like DNA-binding domains"/>
    <property type="match status" value="1"/>
</dbReference>
<dbReference type="InterPro" id="IPR000843">
    <property type="entry name" value="HTH_LacI"/>
</dbReference>
<evidence type="ECO:0000313" key="6">
    <source>
        <dbReference type="Proteomes" id="UP000077412"/>
    </source>
</evidence>
<keyword evidence="2" id="KW-0238">DNA-binding</keyword>
<evidence type="ECO:0000256" key="1">
    <source>
        <dbReference type="ARBA" id="ARBA00023015"/>
    </source>
</evidence>
<dbReference type="CDD" id="cd06286">
    <property type="entry name" value="PBP1_CcpB-like"/>
    <property type="match status" value="1"/>
</dbReference>
<reference evidence="5 6" key="1">
    <citation type="submission" date="2016-08" db="EMBL/GenBank/DDBJ databases">
        <title>Complete genome sequence of Fictibacillus arsenicus G25-54, a strain with toxicity to nematodes and a potential arsenic-resistance activity.</title>
        <authorList>
            <person name="Zheng Z."/>
        </authorList>
    </citation>
    <scope>NUCLEOTIDE SEQUENCE [LARGE SCALE GENOMIC DNA]</scope>
    <source>
        <strain evidence="5 6">G25-54</strain>
    </source>
</reference>
<dbReference type="PROSITE" id="PS00356">
    <property type="entry name" value="HTH_LACI_1"/>
    <property type="match status" value="1"/>
</dbReference>